<keyword evidence="5 6" id="KW-0472">Membrane</keyword>
<comment type="subcellular location">
    <subcellularLocation>
        <location evidence="6">Cell membrane</location>
        <topology evidence="6">Multi-pass membrane protein</topology>
    </subcellularLocation>
    <subcellularLocation>
        <location evidence="1">Membrane</location>
        <topology evidence="1">Multi-pass membrane protein</topology>
    </subcellularLocation>
</comment>
<dbReference type="Proteomes" id="UP000002168">
    <property type="component" value="Chromosome"/>
</dbReference>
<comment type="similarity">
    <text evidence="2 6">Belongs to the 4-toluene sulfonate uptake permease (TSUP) (TC 2.A.102) family.</text>
</comment>
<keyword evidence="4 6" id="KW-1133">Transmembrane helix</keyword>
<dbReference type="PANTHER" id="PTHR43483:SF3">
    <property type="entry name" value="MEMBRANE TRANSPORTER PROTEIN HI_0806-RELATED"/>
    <property type="match status" value="1"/>
</dbReference>
<protein>
    <recommendedName>
        <fullName evidence="6">Probable membrane transporter protein</fullName>
    </recommendedName>
</protein>
<evidence type="ECO:0000313" key="8">
    <source>
        <dbReference type="Proteomes" id="UP000002168"/>
    </source>
</evidence>
<feature type="transmembrane region" description="Helical" evidence="6">
    <location>
        <begin position="79"/>
        <end position="101"/>
    </location>
</feature>
<feature type="transmembrane region" description="Helical" evidence="6">
    <location>
        <begin position="7"/>
        <end position="33"/>
    </location>
</feature>
<evidence type="ECO:0000256" key="2">
    <source>
        <dbReference type="ARBA" id="ARBA00009142"/>
    </source>
</evidence>
<dbReference type="InterPro" id="IPR002781">
    <property type="entry name" value="TM_pro_TauE-like"/>
</dbReference>
<keyword evidence="8" id="KW-1185">Reference proteome</keyword>
<dbReference type="PANTHER" id="PTHR43483">
    <property type="entry name" value="MEMBRANE TRANSPORTER PROTEIN HI_0806-RELATED"/>
    <property type="match status" value="1"/>
</dbReference>
<feature type="transmembrane region" description="Helical" evidence="6">
    <location>
        <begin position="212"/>
        <end position="230"/>
    </location>
</feature>
<organism evidence="7 8">
    <name type="scientific">Shewanella woodyi (strain ATCC 51908 / MS32)</name>
    <dbReference type="NCBI Taxonomy" id="392500"/>
    <lineage>
        <taxon>Bacteria</taxon>
        <taxon>Pseudomonadati</taxon>
        <taxon>Pseudomonadota</taxon>
        <taxon>Gammaproteobacteria</taxon>
        <taxon>Alteromonadales</taxon>
        <taxon>Shewanellaceae</taxon>
        <taxon>Shewanella</taxon>
    </lineage>
</organism>
<feature type="transmembrane region" description="Helical" evidence="6">
    <location>
        <begin position="179"/>
        <end position="200"/>
    </location>
</feature>
<gene>
    <name evidence="7" type="ordered locus">Swoo_3998</name>
</gene>
<evidence type="ECO:0000256" key="5">
    <source>
        <dbReference type="ARBA" id="ARBA00023136"/>
    </source>
</evidence>
<dbReference type="RefSeq" id="WP_012326584.1">
    <property type="nucleotide sequence ID" value="NC_010506.1"/>
</dbReference>
<proteinExistence type="inferred from homology"/>
<reference evidence="7 8" key="1">
    <citation type="submission" date="2008-02" db="EMBL/GenBank/DDBJ databases">
        <title>Complete sequence of Shewanella woodyi ATCC 51908.</title>
        <authorList>
            <consortium name="US DOE Joint Genome Institute"/>
            <person name="Copeland A."/>
            <person name="Lucas S."/>
            <person name="Lapidus A."/>
            <person name="Glavina del Rio T."/>
            <person name="Dalin E."/>
            <person name="Tice H."/>
            <person name="Bruce D."/>
            <person name="Goodwin L."/>
            <person name="Pitluck S."/>
            <person name="Sims D."/>
            <person name="Brettin T."/>
            <person name="Detter J.C."/>
            <person name="Han C."/>
            <person name="Kuske C.R."/>
            <person name="Schmutz J."/>
            <person name="Larimer F."/>
            <person name="Land M."/>
            <person name="Hauser L."/>
            <person name="Kyrpides N."/>
            <person name="Lykidis A."/>
            <person name="Zhao J.-S."/>
            <person name="Richardson P."/>
        </authorList>
    </citation>
    <scope>NUCLEOTIDE SEQUENCE [LARGE SCALE GENOMIC DNA]</scope>
    <source>
        <strain evidence="8">ATCC 51908 / MS32</strain>
    </source>
</reference>
<evidence type="ECO:0000256" key="1">
    <source>
        <dbReference type="ARBA" id="ARBA00004141"/>
    </source>
</evidence>
<dbReference type="Pfam" id="PF01925">
    <property type="entry name" value="TauE"/>
    <property type="match status" value="1"/>
</dbReference>
<evidence type="ECO:0000256" key="3">
    <source>
        <dbReference type="ARBA" id="ARBA00022692"/>
    </source>
</evidence>
<sequence precursor="true">MFQIDVICSFLLLGALVGFAAGLFGIGGGGIMVPMLTAIFLNQGIAMNTVVPLALGTSMAAIIVTSLSNLRAHNAKKGILWPVVTNMLPGIFLGTFASTFIASKVDAFYLALFFALFMAYVSMKMLFSKTVKSDQRIPNTGNMFLAGSGIGAISALVSIGGGSLTVPYLAGRSIEIKKAIGTSAAIGLPISVAGTLGYLIHGWNSTSLINYAVGYIYLPAVLLISITSFLTVPYGVKLAYYLPVTILKKMFALLLILISLNMVISILD</sequence>
<dbReference type="EMBL" id="CP000961">
    <property type="protein sequence ID" value="ACA88255.1"/>
    <property type="molecule type" value="Genomic_DNA"/>
</dbReference>
<feature type="transmembrane region" description="Helical" evidence="6">
    <location>
        <begin position="107"/>
        <end position="127"/>
    </location>
</feature>
<feature type="transmembrane region" description="Helical" evidence="6">
    <location>
        <begin position="250"/>
        <end position="267"/>
    </location>
</feature>
<evidence type="ECO:0000256" key="4">
    <source>
        <dbReference type="ARBA" id="ARBA00022989"/>
    </source>
</evidence>
<feature type="transmembrane region" description="Helical" evidence="6">
    <location>
        <begin position="139"/>
        <end position="159"/>
    </location>
</feature>
<name>B1KGB8_SHEWM</name>
<keyword evidence="6" id="KW-1003">Cell membrane</keyword>
<dbReference type="HOGENOM" id="CLU_045498_6_0_6"/>
<feature type="transmembrane region" description="Helical" evidence="6">
    <location>
        <begin position="45"/>
        <end position="67"/>
    </location>
</feature>
<accession>B1KGB8</accession>
<evidence type="ECO:0000313" key="7">
    <source>
        <dbReference type="EMBL" id="ACA88255.1"/>
    </source>
</evidence>
<evidence type="ECO:0000256" key="6">
    <source>
        <dbReference type="RuleBase" id="RU363041"/>
    </source>
</evidence>
<dbReference type="KEGG" id="swd:Swoo_3998"/>
<dbReference type="AlphaFoldDB" id="B1KGB8"/>
<keyword evidence="3 6" id="KW-0812">Transmembrane</keyword>
<dbReference type="eggNOG" id="COG0730">
    <property type="taxonomic scope" value="Bacteria"/>
</dbReference>
<dbReference type="GO" id="GO:0005886">
    <property type="term" value="C:plasma membrane"/>
    <property type="evidence" value="ECO:0007669"/>
    <property type="project" value="UniProtKB-SubCell"/>
</dbReference>